<protein>
    <submittedName>
        <fullName evidence="4">SNED1 protein</fullName>
    </submittedName>
</protein>
<dbReference type="InterPro" id="IPR051495">
    <property type="entry name" value="Epithelial_Barrier/Signaling"/>
</dbReference>
<name>A0A8J9YM05_BRALA</name>
<dbReference type="GO" id="GO:0007160">
    <property type="term" value="P:cell-matrix adhesion"/>
    <property type="evidence" value="ECO:0007669"/>
    <property type="project" value="InterPro"/>
</dbReference>
<evidence type="ECO:0000259" key="2">
    <source>
        <dbReference type="PROSITE" id="PS50041"/>
    </source>
</evidence>
<feature type="domain" description="NIDO" evidence="3">
    <location>
        <begin position="100"/>
        <end position="263"/>
    </location>
</feature>
<feature type="signal peptide" evidence="1">
    <location>
        <begin position="1"/>
        <end position="19"/>
    </location>
</feature>
<dbReference type="Pfam" id="PF00059">
    <property type="entry name" value="Lectin_C"/>
    <property type="match status" value="1"/>
</dbReference>
<keyword evidence="1" id="KW-0732">Signal</keyword>
<dbReference type="Proteomes" id="UP000838412">
    <property type="component" value="Chromosome 10"/>
</dbReference>
<keyword evidence="5" id="KW-1185">Reference proteome</keyword>
<dbReference type="SUPFAM" id="SSF56436">
    <property type="entry name" value="C-type lectin-like"/>
    <property type="match status" value="1"/>
</dbReference>
<dbReference type="InterPro" id="IPR016187">
    <property type="entry name" value="CTDL_fold"/>
</dbReference>
<dbReference type="SMART" id="SM00539">
    <property type="entry name" value="NIDO"/>
    <property type="match status" value="1"/>
</dbReference>
<dbReference type="PANTHER" id="PTHR13802:SF59">
    <property type="entry name" value="SUSHI DOMAIN-CONTAINING PROTEIN 2"/>
    <property type="match status" value="1"/>
</dbReference>
<organism evidence="4 5">
    <name type="scientific">Branchiostoma lanceolatum</name>
    <name type="common">Common lancelet</name>
    <name type="synonym">Amphioxus lanceolatum</name>
    <dbReference type="NCBI Taxonomy" id="7740"/>
    <lineage>
        <taxon>Eukaryota</taxon>
        <taxon>Metazoa</taxon>
        <taxon>Chordata</taxon>
        <taxon>Cephalochordata</taxon>
        <taxon>Leptocardii</taxon>
        <taxon>Amphioxiformes</taxon>
        <taxon>Branchiostomatidae</taxon>
        <taxon>Branchiostoma</taxon>
    </lineage>
</organism>
<accession>A0A8J9YM05</accession>
<evidence type="ECO:0000259" key="3">
    <source>
        <dbReference type="PROSITE" id="PS51220"/>
    </source>
</evidence>
<dbReference type="AlphaFoldDB" id="A0A8J9YM05"/>
<dbReference type="PROSITE" id="PS50041">
    <property type="entry name" value="C_TYPE_LECTIN_2"/>
    <property type="match status" value="1"/>
</dbReference>
<dbReference type="InterPro" id="IPR016186">
    <property type="entry name" value="C-type_lectin-like/link_sf"/>
</dbReference>
<feature type="domain" description="C-type lectin" evidence="2">
    <location>
        <begin position="282"/>
        <end position="398"/>
    </location>
</feature>
<dbReference type="PROSITE" id="PS51220">
    <property type="entry name" value="NIDO"/>
    <property type="match status" value="1"/>
</dbReference>
<dbReference type="InterPro" id="IPR001304">
    <property type="entry name" value="C-type_lectin-like"/>
</dbReference>
<dbReference type="PANTHER" id="PTHR13802">
    <property type="entry name" value="MUCIN 4-RELATED"/>
    <property type="match status" value="1"/>
</dbReference>
<dbReference type="SMART" id="SM00034">
    <property type="entry name" value="CLECT"/>
    <property type="match status" value="1"/>
</dbReference>
<evidence type="ECO:0000256" key="1">
    <source>
        <dbReference type="SAM" id="SignalP"/>
    </source>
</evidence>
<gene>
    <name evidence="4" type="primary">SNED1</name>
    <name evidence="4" type="ORF">BLAG_LOCUS3377</name>
</gene>
<reference evidence="4" key="1">
    <citation type="submission" date="2022-01" db="EMBL/GenBank/DDBJ databases">
        <authorList>
            <person name="Braso-Vives M."/>
        </authorList>
    </citation>
    <scope>NUCLEOTIDE SEQUENCE</scope>
</reference>
<dbReference type="Pfam" id="PF06119">
    <property type="entry name" value="NIDO"/>
    <property type="match status" value="1"/>
</dbReference>
<feature type="chain" id="PRO_5035458583" evidence="1">
    <location>
        <begin position="20"/>
        <end position="424"/>
    </location>
</feature>
<sequence>MRQFILTTCLLGSLAVASSHIIPVSNAALYPYGPRTADILDARADDGTSGEQSLRTPFPFFGNTYNSLWVNTNGDISFGGAVTGYTPVAFPVTNNKVIAAFFTDIKTNNHGRSGYIYRRETTDAAILARATTDIQTAFPADHGSFVATWVYVATWHEVGLYGASGDGQNLRNTFQLVLITNGCKSFTLFNYHQIQFLQGESNGGSGATGTGPNPAQVGINGGNGIHFTLHPYSKSTDLRHLPAWTDPAVPGPPGRWYRRTDLATIGDRPAVLVCPRSYIKRRSDTCIKLHKKTLSYPDARASCVRDGAELFNIHSRADNEWLTRVLRQWQRRTGKRRDVWLGLTDEDTEGTFAWEDGTAFDATGYTNWDEGAPAANTGLRDCVFMSKRHGWRWYIQKCTGKWERDAGPNAYICAKNAVPKEPDC</sequence>
<dbReference type="Gene3D" id="3.10.100.10">
    <property type="entry name" value="Mannose-Binding Protein A, subunit A"/>
    <property type="match status" value="1"/>
</dbReference>
<evidence type="ECO:0000313" key="5">
    <source>
        <dbReference type="Proteomes" id="UP000838412"/>
    </source>
</evidence>
<dbReference type="EMBL" id="OV696695">
    <property type="protein sequence ID" value="CAH1238978.1"/>
    <property type="molecule type" value="Genomic_DNA"/>
</dbReference>
<proteinExistence type="predicted"/>
<evidence type="ECO:0000313" key="4">
    <source>
        <dbReference type="EMBL" id="CAH1238978.1"/>
    </source>
</evidence>
<dbReference type="InterPro" id="IPR003886">
    <property type="entry name" value="NIDO_dom"/>
</dbReference>
<dbReference type="CDD" id="cd00037">
    <property type="entry name" value="CLECT"/>
    <property type="match status" value="1"/>
</dbReference>
<dbReference type="OrthoDB" id="6236007at2759"/>